<keyword evidence="2" id="KW-1185">Reference proteome</keyword>
<reference evidence="1" key="1">
    <citation type="submission" date="2019-12" db="EMBL/GenBank/DDBJ databases">
        <title>Clostridiaceae gen. nov. sp. nov., isolated from sediment in Xinjiang, China.</title>
        <authorList>
            <person name="Zhang R."/>
        </authorList>
    </citation>
    <scope>NUCLEOTIDE SEQUENCE</scope>
    <source>
        <strain evidence="1">D2Q-11</strain>
    </source>
</reference>
<dbReference type="RefSeq" id="WP_203367068.1">
    <property type="nucleotide sequence ID" value="NZ_WSFT01000041.1"/>
</dbReference>
<evidence type="ECO:0000313" key="2">
    <source>
        <dbReference type="Proteomes" id="UP000724672"/>
    </source>
</evidence>
<dbReference type="AlphaFoldDB" id="A0A942UTV1"/>
<evidence type="ECO:0000313" key="1">
    <source>
        <dbReference type="EMBL" id="MBS4539144.1"/>
    </source>
</evidence>
<name>A0A942UTV1_9FIRM</name>
<accession>A0A942UTV1</accession>
<dbReference type="Proteomes" id="UP000724672">
    <property type="component" value="Unassembled WGS sequence"/>
</dbReference>
<dbReference type="EMBL" id="WSFT01000041">
    <property type="protein sequence ID" value="MBS4539144.1"/>
    <property type="molecule type" value="Genomic_DNA"/>
</dbReference>
<protein>
    <submittedName>
        <fullName evidence="1">Uncharacterized protein</fullName>
    </submittedName>
</protein>
<proteinExistence type="predicted"/>
<gene>
    <name evidence="1" type="ORF">GOQ27_11770</name>
</gene>
<feature type="non-terminal residue" evidence="1">
    <location>
        <position position="234"/>
    </location>
</feature>
<sequence>MVKKTVMAILMILILINMPVIGAAEEPIYPVIQSIGITESEAIKSGQAIDFILNVEEIPEAKEVELYYNNLESQEGINVILATESSTNTWKGNYIVQETDASGEWILNELIIRTSNGEIIYTKEMLSGYNSRFFIEEENSSLISSTNEEEITSNNSQIDSTVNVEEDNSINSLSLASASEEPRIESLQIISNKTEGYTNEEVTVNPEVVLVGDIEIEYRYWVGRDGKWSIVKDY</sequence>
<organism evidence="1 2">
    <name type="scientific">Anaeromonas frigoriresistens</name>
    <dbReference type="NCBI Taxonomy" id="2683708"/>
    <lineage>
        <taxon>Bacteria</taxon>
        <taxon>Bacillati</taxon>
        <taxon>Bacillota</taxon>
        <taxon>Tissierellia</taxon>
        <taxon>Tissierellales</taxon>
        <taxon>Thermohalobacteraceae</taxon>
        <taxon>Anaeromonas</taxon>
    </lineage>
</organism>
<comment type="caution">
    <text evidence="1">The sequence shown here is derived from an EMBL/GenBank/DDBJ whole genome shotgun (WGS) entry which is preliminary data.</text>
</comment>